<evidence type="ECO:0000313" key="1">
    <source>
        <dbReference type="EnsemblPlants" id="AVESA.00010b.r2.3CG0460570.1.CDS"/>
    </source>
</evidence>
<organism evidence="1 2">
    <name type="scientific">Avena sativa</name>
    <name type="common">Oat</name>
    <dbReference type="NCBI Taxonomy" id="4498"/>
    <lineage>
        <taxon>Eukaryota</taxon>
        <taxon>Viridiplantae</taxon>
        <taxon>Streptophyta</taxon>
        <taxon>Embryophyta</taxon>
        <taxon>Tracheophyta</taxon>
        <taxon>Spermatophyta</taxon>
        <taxon>Magnoliopsida</taxon>
        <taxon>Liliopsida</taxon>
        <taxon>Poales</taxon>
        <taxon>Poaceae</taxon>
        <taxon>BOP clade</taxon>
        <taxon>Pooideae</taxon>
        <taxon>Poodae</taxon>
        <taxon>Poeae</taxon>
        <taxon>Poeae Chloroplast Group 1 (Aveneae type)</taxon>
        <taxon>Aveninae</taxon>
        <taxon>Avena</taxon>
    </lineage>
</organism>
<proteinExistence type="predicted"/>
<sequence length="204" mass="23226">MDAEGLLASAAINLGLALVALSLFSILKKQPGNAPVYLPRRMAAGDVGGGVLPLGTGRLTPSFRWIGAAFRISEDDVLRRHGLDALAVIRLFKFGCEYKDMSYKRIEHLKYHRKRPDQFTILVQGIPLCADHGTYGCHADYFFSKHYLTYQSYQILHDMGSIESLQKLASSLERQIRRKTDTRRCNFLQWIWFKFTLGPIDCRK</sequence>
<reference evidence="1" key="1">
    <citation type="submission" date="2021-05" db="EMBL/GenBank/DDBJ databases">
        <authorList>
            <person name="Scholz U."/>
            <person name="Mascher M."/>
            <person name="Fiebig A."/>
        </authorList>
    </citation>
    <scope>NUCLEOTIDE SEQUENCE [LARGE SCALE GENOMIC DNA]</scope>
</reference>
<accession>A0ACD5VNC2</accession>
<protein>
    <submittedName>
        <fullName evidence="1">Uncharacterized protein</fullName>
    </submittedName>
</protein>
<reference evidence="1" key="2">
    <citation type="submission" date="2025-09" db="UniProtKB">
        <authorList>
            <consortium name="EnsemblPlants"/>
        </authorList>
    </citation>
    <scope>IDENTIFICATION</scope>
</reference>
<dbReference type="EnsemblPlants" id="AVESA.00010b.r2.3CG0460570.1">
    <property type="protein sequence ID" value="AVESA.00010b.r2.3CG0460570.1.CDS"/>
    <property type="gene ID" value="AVESA.00010b.r2.3CG0460570"/>
</dbReference>
<keyword evidence="2" id="KW-1185">Reference proteome</keyword>
<evidence type="ECO:0000313" key="2">
    <source>
        <dbReference type="Proteomes" id="UP001732700"/>
    </source>
</evidence>
<name>A0ACD5VNC2_AVESA</name>
<dbReference type="Proteomes" id="UP001732700">
    <property type="component" value="Chromosome 3C"/>
</dbReference>